<accession>A0A2L2BP25</accession>
<dbReference type="EMBL" id="CP026923">
    <property type="protein sequence ID" value="AVG23398.1"/>
    <property type="molecule type" value="Genomic_DNA"/>
</dbReference>
<feature type="region of interest" description="Disordered" evidence="1">
    <location>
        <begin position="43"/>
        <end position="62"/>
    </location>
</feature>
<evidence type="ECO:0000256" key="1">
    <source>
        <dbReference type="SAM" id="MobiDB-lite"/>
    </source>
</evidence>
<organism evidence="2 3">
    <name type="scientific">Pontimonas salivibrio</name>
    <dbReference type="NCBI Taxonomy" id="1159327"/>
    <lineage>
        <taxon>Bacteria</taxon>
        <taxon>Bacillati</taxon>
        <taxon>Actinomycetota</taxon>
        <taxon>Actinomycetes</taxon>
        <taxon>Micrococcales</taxon>
        <taxon>Microbacteriaceae</taxon>
        <taxon>Pontimonas</taxon>
    </lineage>
</organism>
<evidence type="ECO:0000313" key="2">
    <source>
        <dbReference type="EMBL" id="AVG23398.1"/>
    </source>
</evidence>
<dbReference type="Proteomes" id="UP000243077">
    <property type="component" value="Chromosome"/>
</dbReference>
<keyword evidence="3" id="KW-1185">Reference proteome</keyword>
<proteinExistence type="predicted"/>
<sequence length="62" mass="6315">MVYAERSKKVPPKRALAPGEILSQSSIQGGNVGVLEKSTAIVESDRAHSGSSTDGCGQKGGS</sequence>
<gene>
    <name evidence="2" type="ORF">C3B54_11402</name>
</gene>
<evidence type="ECO:0000313" key="3">
    <source>
        <dbReference type="Proteomes" id="UP000243077"/>
    </source>
</evidence>
<dbReference type="KEGG" id="psai:C3B54_11402"/>
<name>A0A2L2BP25_9MICO</name>
<dbReference type="AlphaFoldDB" id="A0A2L2BP25"/>
<reference evidence="2 3" key="1">
    <citation type="submission" date="2018-02" db="EMBL/GenBank/DDBJ databases">
        <title>Complete genome of the streamlined marine actinobacterium Pontimonas salivibrio CL-TW6 adapted to coastal planktonic lifestype.</title>
        <authorList>
            <person name="Cho B.C."/>
            <person name="Hardies S.C."/>
            <person name="Jang G.I."/>
            <person name="Hwang C.Y."/>
        </authorList>
    </citation>
    <scope>NUCLEOTIDE SEQUENCE [LARGE SCALE GENOMIC DNA]</scope>
    <source>
        <strain evidence="2 3">CL-TW6</strain>
    </source>
</reference>
<protein>
    <submittedName>
        <fullName evidence="2">Uncharacterized protein</fullName>
    </submittedName>
</protein>